<dbReference type="InterPro" id="IPR050466">
    <property type="entry name" value="Carboxylest/Gibb_receptor"/>
</dbReference>
<evidence type="ECO:0000259" key="1">
    <source>
        <dbReference type="Pfam" id="PF07859"/>
    </source>
</evidence>
<protein>
    <recommendedName>
        <fullName evidence="1">Alpha/beta hydrolase fold-3 domain-containing protein</fullName>
    </recommendedName>
</protein>
<dbReference type="GO" id="GO:0016787">
    <property type="term" value="F:hydrolase activity"/>
    <property type="evidence" value="ECO:0007669"/>
    <property type="project" value="InterPro"/>
</dbReference>
<dbReference type="Proteomes" id="UP001202328">
    <property type="component" value="Unassembled WGS sequence"/>
</dbReference>
<organism evidence="2 3">
    <name type="scientific">Papaver atlanticum</name>
    <dbReference type="NCBI Taxonomy" id="357466"/>
    <lineage>
        <taxon>Eukaryota</taxon>
        <taxon>Viridiplantae</taxon>
        <taxon>Streptophyta</taxon>
        <taxon>Embryophyta</taxon>
        <taxon>Tracheophyta</taxon>
        <taxon>Spermatophyta</taxon>
        <taxon>Magnoliopsida</taxon>
        <taxon>Ranunculales</taxon>
        <taxon>Papaveraceae</taxon>
        <taxon>Papaveroideae</taxon>
        <taxon>Papaver</taxon>
    </lineage>
</organism>
<dbReference type="Pfam" id="PF07859">
    <property type="entry name" value="Abhydrolase_3"/>
    <property type="match status" value="1"/>
</dbReference>
<dbReference type="InterPro" id="IPR029058">
    <property type="entry name" value="AB_hydrolase_fold"/>
</dbReference>
<dbReference type="PANTHER" id="PTHR23024">
    <property type="entry name" value="ARYLACETAMIDE DEACETYLASE"/>
    <property type="match status" value="1"/>
</dbReference>
<dbReference type="SUPFAM" id="SSF53474">
    <property type="entry name" value="alpha/beta-Hydrolases"/>
    <property type="match status" value="1"/>
</dbReference>
<proteinExistence type="predicted"/>
<dbReference type="PANTHER" id="PTHR23024:SF577">
    <property type="entry name" value="CARBOXYLESTERASE 2-RELATED"/>
    <property type="match status" value="1"/>
</dbReference>
<sequence>MENNEIVYEFKPYLRVYKNGRKERILVTKFVPPSMEDPNTGVSSKDIIVTPETGVSSRIYLPKFTQQQKQINKRFPLLIYFHGGAFCVQSPSSPIYHNYVSSLVAEANVVALSVGYRLVPEHHLPAAYEDSWEAIEWVLSHSTGRGSEIWLNNYVDHNRVFMGGDIAGANISHNMAMRLARFSGVILIHPYFWDVKPIEDNNGQLWPNIYPSSTGYDDLLINPYKDPNLSSLGGKRVLVCVAEEDLFRDRGWLYYETLRNSEWDGVVEIKESQGENHVFHLLNPDSKNAVKMKELVISFLNHQEKIPSRI</sequence>
<reference evidence="2" key="1">
    <citation type="submission" date="2022-04" db="EMBL/GenBank/DDBJ databases">
        <title>A functionally conserved STORR gene fusion in Papaver species that diverged 16.8 million years ago.</title>
        <authorList>
            <person name="Catania T."/>
        </authorList>
    </citation>
    <scope>NUCLEOTIDE SEQUENCE</scope>
    <source>
        <strain evidence="2">S-188037</strain>
    </source>
</reference>
<dbReference type="AlphaFoldDB" id="A0AAD4XPX4"/>
<keyword evidence="3" id="KW-1185">Reference proteome</keyword>
<gene>
    <name evidence="2" type="ORF">MKW98_030539</name>
</gene>
<dbReference type="InterPro" id="IPR013094">
    <property type="entry name" value="AB_hydrolase_3"/>
</dbReference>
<feature type="domain" description="Alpha/beta hydrolase fold-3" evidence="1">
    <location>
        <begin position="78"/>
        <end position="280"/>
    </location>
</feature>
<evidence type="ECO:0000313" key="3">
    <source>
        <dbReference type="Proteomes" id="UP001202328"/>
    </source>
</evidence>
<comment type="caution">
    <text evidence="2">The sequence shown here is derived from an EMBL/GenBank/DDBJ whole genome shotgun (WGS) entry which is preliminary data.</text>
</comment>
<evidence type="ECO:0000313" key="2">
    <source>
        <dbReference type="EMBL" id="KAI3941809.1"/>
    </source>
</evidence>
<dbReference type="Gene3D" id="3.40.50.1820">
    <property type="entry name" value="alpha/beta hydrolase"/>
    <property type="match status" value="1"/>
</dbReference>
<name>A0AAD4XPX4_9MAGN</name>
<accession>A0AAD4XPX4</accession>
<dbReference type="EMBL" id="JAJJMB010004770">
    <property type="protein sequence ID" value="KAI3941809.1"/>
    <property type="molecule type" value="Genomic_DNA"/>
</dbReference>